<accession>A0AAP0E7Y8</accession>
<dbReference type="Proteomes" id="UP001419268">
    <property type="component" value="Unassembled WGS sequence"/>
</dbReference>
<proteinExistence type="predicted"/>
<feature type="region of interest" description="Disordered" evidence="1">
    <location>
        <begin position="1"/>
        <end position="27"/>
    </location>
</feature>
<reference evidence="2 3" key="1">
    <citation type="submission" date="2024-01" db="EMBL/GenBank/DDBJ databases">
        <title>Genome assemblies of Stephania.</title>
        <authorList>
            <person name="Yang L."/>
        </authorList>
    </citation>
    <scope>NUCLEOTIDE SEQUENCE [LARGE SCALE GENOMIC DNA]</scope>
    <source>
        <strain evidence="2">JXDWG</strain>
        <tissue evidence="2">Leaf</tissue>
    </source>
</reference>
<comment type="caution">
    <text evidence="2">The sequence shown here is derived from an EMBL/GenBank/DDBJ whole genome shotgun (WGS) entry which is preliminary data.</text>
</comment>
<dbReference type="EMBL" id="JBBNAG010000012">
    <property type="protein sequence ID" value="KAK9088326.1"/>
    <property type="molecule type" value="Genomic_DNA"/>
</dbReference>
<name>A0AAP0E7Y8_9MAGN</name>
<gene>
    <name evidence="2" type="ORF">Scep_027408</name>
</gene>
<evidence type="ECO:0000313" key="2">
    <source>
        <dbReference type="EMBL" id="KAK9088326.1"/>
    </source>
</evidence>
<feature type="compositionally biased region" description="Low complexity" evidence="1">
    <location>
        <begin position="7"/>
        <end position="16"/>
    </location>
</feature>
<evidence type="ECO:0000313" key="3">
    <source>
        <dbReference type="Proteomes" id="UP001419268"/>
    </source>
</evidence>
<keyword evidence="3" id="KW-1185">Reference proteome</keyword>
<evidence type="ECO:0000256" key="1">
    <source>
        <dbReference type="SAM" id="MobiDB-lite"/>
    </source>
</evidence>
<protein>
    <submittedName>
        <fullName evidence="2">Uncharacterized protein</fullName>
    </submittedName>
</protein>
<organism evidence="2 3">
    <name type="scientific">Stephania cephalantha</name>
    <dbReference type="NCBI Taxonomy" id="152367"/>
    <lineage>
        <taxon>Eukaryota</taxon>
        <taxon>Viridiplantae</taxon>
        <taxon>Streptophyta</taxon>
        <taxon>Embryophyta</taxon>
        <taxon>Tracheophyta</taxon>
        <taxon>Spermatophyta</taxon>
        <taxon>Magnoliopsida</taxon>
        <taxon>Ranunculales</taxon>
        <taxon>Menispermaceae</taxon>
        <taxon>Menispermoideae</taxon>
        <taxon>Cissampelideae</taxon>
        <taxon>Stephania</taxon>
    </lineage>
</organism>
<sequence length="160" mass="17523">MALQTMLGPLLPSPSLGRDRDPAPAAAGDTVVVSTAITAASSSSSAFDMARQRSSWESSEDVQLAMFNNNRPLWVCDPTELKARNILCLAGRETEERLRKVGPTKKNKKKTQWSVAVPKTVHPQFLCVPGVSIKKSLQHFFKRRRARIHASSSCAAAHNL</sequence>
<dbReference type="AlphaFoldDB" id="A0AAP0E7Y8"/>